<protein>
    <submittedName>
        <fullName evidence="2">Uncharacterized protein</fullName>
    </submittedName>
</protein>
<dbReference type="Proteomes" id="UP000887579">
    <property type="component" value="Unplaced"/>
</dbReference>
<accession>A0AC34F5Y0</accession>
<reference evidence="2" key="1">
    <citation type="submission" date="2022-11" db="UniProtKB">
        <authorList>
            <consortium name="WormBaseParasite"/>
        </authorList>
    </citation>
    <scope>IDENTIFICATION</scope>
</reference>
<evidence type="ECO:0000313" key="2">
    <source>
        <dbReference type="WBParaSite" id="ES5_v2.g12424.t1"/>
    </source>
</evidence>
<organism evidence="1 2">
    <name type="scientific">Panagrolaimus sp. ES5</name>
    <dbReference type="NCBI Taxonomy" id="591445"/>
    <lineage>
        <taxon>Eukaryota</taxon>
        <taxon>Metazoa</taxon>
        <taxon>Ecdysozoa</taxon>
        <taxon>Nematoda</taxon>
        <taxon>Chromadorea</taxon>
        <taxon>Rhabditida</taxon>
        <taxon>Tylenchina</taxon>
        <taxon>Panagrolaimomorpha</taxon>
        <taxon>Panagrolaimoidea</taxon>
        <taxon>Panagrolaimidae</taxon>
        <taxon>Panagrolaimus</taxon>
    </lineage>
</organism>
<proteinExistence type="predicted"/>
<evidence type="ECO:0000313" key="1">
    <source>
        <dbReference type="Proteomes" id="UP000887579"/>
    </source>
</evidence>
<sequence length="99" mass="10948">MSLPTAMTDINLMEGELSLYEDALDDSDEELQKLHHATAIQLEKVERQSRRRQILPIVTTGPSVSSAIPPPQSSSSEHSSIERLNGGEPKTRKATVTFF</sequence>
<dbReference type="WBParaSite" id="ES5_v2.g12424.t1">
    <property type="protein sequence ID" value="ES5_v2.g12424.t1"/>
    <property type="gene ID" value="ES5_v2.g12424"/>
</dbReference>
<name>A0AC34F5Y0_9BILA</name>